<dbReference type="Proteomes" id="UP000199494">
    <property type="component" value="Unassembled WGS sequence"/>
</dbReference>
<dbReference type="STRING" id="530584.SAMN05421630_1011266"/>
<protein>
    <submittedName>
        <fullName evidence="1">Uncharacterized protein</fullName>
    </submittedName>
</protein>
<dbReference type="Pfam" id="PF19694">
    <property type="entry name" value="DUF6194"/>
    <property type="match status" value="1"/>
</dbReference>
<evidence type="ECO:0000313" key="1">
    <source>
        <dbReference type="EMBL" id="SDC31573.1"/>
    </source>
</evidence>
<reference evidence="1 2" key="1">
    <citation type="submission" date="2016-10" db="EMBL/GenBank/DDBJ databases">
        <authorList>
            <person name="de Groot N.N."/>
        </authorList>
    </citation>
    <scope>NUCLEOTIDE SEQUENCE [LARGE SCALE GENOMIC DNA]</scope>
    <source>
        <strain evidence="1 2">CGMCC 4.5506</strain>
    </source>
</reference>
<dbReference type="InterPro" id="IPR038056">
    <property type="entry name" value="YjbR-like_sf"/>
</dbReference>
<dbReference type="RefSeq" id="WP_219341112.1">
    <property type="nucleotide sequence ID" value="NZ_CP016353.1"/>
</dbReference>
<gene>
    <name evidence="1" type="ORF">SAMN05421630_1011266</name>
</gene>
<dbReference type="AlphaFoldDB" id="A0A222VQ17"/>
<dbReference type="InterPro" id="IPR045676">
    <property type="entry name" value="DUF6194"/>
</dbReference>
<proteinExistence type="predicted"/>
<keyword evidence="2" id="KW-1185">Reference proteome</keyword>
<dbReference type="KEGG" id="pmad:BAY61_14430"/>
<sequence length="168" mass="18348">MNDAWKGPDAARRYIAATLPGVVAENGEGDSAGDTFFSFCPDGVLRKDRWTPFATIVTGDTYDSVSGLSEEGAYRLNIGLPKAVYTGRFGAPPAERDAEGVLDTGWDYSVRDAVMPHPHYASQYWVCVVNPGPETWADIRELLDEAYRFAERKHANTVARQAASEAGD</sequence>
<name>A0A222VQ17_9PSEU</name>
<evidence type="ECO:0000313" key="2">
    <source>
        <dbReference type="Proteomes" id="UP000199494"/>
    </source>
</evidence>
<dbReference type="SUPFAM" id="SSF142906">
    <property type="entry name" value="YjbR-like"/>
    <property type="match status" value="1"/>
</dbReference>
<accession>A0A222VQ17</accession>
<dbReference type="EMBL" id="FMZE01000001">
    <property type="protein sequence ID" value="SDC31573.1"/>
    <property type="molecule type" value="Genomic_DNA"/>
</dbReference>
<organism evidence="1 2">
    <name type="scientific">Prauserella marina</name>
    <dbReference type="NCBI Taxonomy" id="530584"/>
    <lineage>
        <taxon>Bacteria</taxon>
        <taxon>Bacillati</taxon>
        <taxon>Actinomycetota</taxon>
        <taxon>Actinomycetes</taxon>
        <taxon>Pseudonocardiales</taxon>
        <taxon>Pseudonocardiaceae</taxon>
        <taxon>Prauserella</taxon>
    </lineage>
</organism>